<comment type="caution">
    <text evidence="2">The sequence shown here is derived from an EMBL/GenBank/DDBJ whole genome shotgun (WGS) entry which is preliminary data.</text>
</comment>
<feature type="compositionally biased region" description="Polar residues" evidence="1">
    <location>
        <begin position="122"/>
        <end position="151"/>
    </location>
</feature>
<sequence>MSRNERVKRWLRDTMTELDGESGKVKLPVELRGSYDLKPPHMNEGTVSSYSSSQDIWSDDTERALWRRNSIGGPSVSSYSSSEDIWSEDYSRTYHTVTTWLSHKAGGMVSRSSSIRSAATTGKDSGFSSTAGSPKCQPTSEARAESSTAFSYKTEKIS</sequence>
<proteinExistence type="predicted"/>
<organism evidence="2 3">
    <name type="scientific">Albula glossodonta</name>
    <name type="common">roundjaw bonefish</name>
    <dbReference type="NCBI Taxonomy" id="121402"/>
    <lineage>
        <taxon>Eukaryota</taxon>
        <taxon>Metazoa</taxon>
        <taxon>Chordata</taxon>
        <taxon>Craniata</taxon>
        <taxon>Vertebrata</taxon>
        <taxon>Euteleostomi</taxon>
        <taxon>Actinopterygii</taxon>
        <taxon>Neopterygii</taxon>
        <taxon>Teleostei</taxon>
        <taxon>Albuliformes</taxon>
        <taxon>Albulidae</taxon>
        <taxon>Albula</taxon>
    </lineage>
</organism>
<evidence type="ECO:0000313" key="3">
    <source>
        <dbReference type="Proteomes" id="UP000824540"/>
    </source>
</evidence>
<keyword evidence="3" id="KW-1185">Reference proteome</keyword>
<dbReference type="Proteomes" id="UP000824540">
    <property type="component" value="Unassembled WGS sequence"/>
</dbReference>
<feature type="region of interest" description="Disordered" evidence="1">
    <location>
        <begin position="108"/>
        <end position="158"/>
    </location>
</feature>
<name>A0A8T2N2P9_9TELE</name>
<accession>A0A8T2N2P9</accession>
<gene>
    <name evidence="2" type="ORF">JZ751_021941</name>
</gene>
<protein>
    <submittedName>
        <fullName evidence="2">Uncharacterized protein</fullName>
    </submittedName>
</protein>
<dbReference type="AlphaFoldDB" id="A0A8T2N2P9"/>
<reference evidence="2" key="1">
    <citation type="thesis" date="2021" institute="BYU ScholarsArchive" country="Provo, UT, USA">
        <title>Applications of and Algorithms for Genome Assembly and Genomic Analyses with an Emphasis on Marine Teleosts.</title>
        <authorList>
            <person name="Pickett B.D."/>
        </authorList>
    </citation>
    <scope>NUCLEOTIDE SEQUENCE</scope>
    <source>
        <strain evidence="2">HI-2016</strain>
    </source>
</reference>
<evidence type="ECO:0000313" key="2">
    <source>
        <dbReference type="EMBL" id="KAG9330837.1"/>
    </source>
</evidence>
<feature type="compositionally biased region" description="Low complexity" evidence="1">
    <location>
        <begin position="110"/>
        <end position="121"/>
    </location>
</feature>
<dbReference type="EMBL" id="JAFBMS010000446">
    <property type="protein sequence ID" value="KAG9330837.1"/>
    <property type="molecule type" value="Genomic_DNA"/>
</dbReference>
<evidence type="ECO:0000256" key="1">
    <source>
        <dbReference type="SAM" id="MobiDB-lite"/>
    </source>
</evidence>